<dbReference type="PIRSF" id="PIRSF017082">
    <property type="entry name" value="YflP"/>
    <property type="match status" value="1"/>
</dbReference>
<dbReference type="InterPro" id="IPR006311">
    <property type="entry name" value="TAT_signal"/>
</dbReference>
<dbReference type="Gene3D" id="3.40.190.150">
    <property type="entry name" value="Bordetella uptake gene, domain 1"/>
    <property type="match status" value="1"/>
</dbReference>
<evidence type="ECO:0000256" key="1">
    <source>
        <dbReference type="ARBA" id="ARBA00006987"/>
    </source>
</evidence>
<dbReference type="InterPro" id="IPR042100">
    <property type="entry name" value="Bug_dom1"/>
</dbReference>
<name>A0A6N8IXY0_9BURK</name>
<feature type="signal peptide" evidence="2">
    <location>
        <begin position="1"/>
        <end position="31"/>
    </location>
</feature>
<evidence type="ECO:0000313" key="3">
    <source>
        <dbReference type="EMBL" id="MVQ30890.1"/>
    </source>
</evidence>
<sequence>MDITTRPWLRNLALALASGALGLGAAGSALAQAPYPNRPITVVVPQAPSGGMDAVARAVTQKMGTLLNTSFVVDNKPGAGGNIGALQVAKAKPDGYTILMGQTAQFAINPHLYASMPFNPLKDLVPVVMLADAPNVLVVGPDSPFRSLADMVAAAKASKELLDFATPGQGTPSHLIGEMFQKAAGIKLVHVPYKGASGATTDTIAGRAAMMLSSIPSALPLIRSSKLRPIAVSSNQRSPSLPDVPTIAEQGYPGFNAGTWYGLFVPANTPPEVIRTLSAAANEALASKDVIAFIQKEGGTILGGTQDVFAERIRLDYAQLGKAVRESGARID</sequence>
<comment type="similarity">
    <text evidence="1">Belongs to the UPF0065 (bug) family.</text>
</comment>
<organism evidence="3 4">
    <name type="scientific">Ramlibacter pinisoli</name>
    <dbReference type="NCBI Taxonomy" id="2682844"/>
    <lineage>
        <taxon>Bacteria</taxon>
        <taxon>Pseudomonadati</taxon>
        <taxon>Pseudomonadota</taxon>
        <taxon>Betaproteobacteria</taxon>
        <taxon>Burkholderiales</taxon>
        <taxon>Comamonadaceae</taxon>
        <taxon>Ramlibacter</taxon>
    </lineage>
</organism>
<gene>
    <name evidence="3" type="ORF">GON04_15625</name>
</gene>
<dbReference type="RefSeq" id="WP_157398995.1">
    <property type="nucleotide sequence ID" value="NZ_WSEL01000009.1"/>
</dbReference>
<keyword evidence="2" id="KW-0732">Signal</keyword>
<dbReference type="PANTHER" id="PTHR42928:SF5">
    <property type="entry name" value="BLR1237 PROTEIN"/>
    <property type="match status" value="1"/>
</dbReference>
<dbReference type="EMBL" id="WSEL01000009">
    <property type="protein sequence ID" value="MVQ30890.1"/>
    <property type="molecule type" value="Genomic_DNA"/>
</dbReference>
<dbReference type="InterPro" id="IPR005064">
    <property type="entry name" value="BUG"/>
</dbReference>
<dbReference type="SUPFAM" id="SSF53850">
    <property type="entry name" value="Periplasmic binding protein-like II"/>
    <property type="match status" value="1"/>
</dbReference>
<evidence type="ECO:0000313" key="4">
    <source>
        <dbReference type="Proteomes" id="UP000469385"/>
    </source>
</evidence>
<accession>A0A6N8IXY0</accession>
<dbReference type="Gene3D" id="3.40.190.10">
    <property type="entry name" value="Periplasmic binding protein-like II"/>
    <property type="match status" value="1"/>
</dbReference>
<dbReference type="PANTHER" id="PTHR42928">
    <property type="entry name" value="TRICARBOXYLATE-BINDING PROTEIN"/>
    <property type="match status" value="1"/>
</dbReference>
<dbReference type="PROSITE" id="PS51318">
    <property type="entry name" value="TAT"/>
    <property type="match status" value="1"/>
</dbReference>
<keyword evidence="4" id="KW-1185">Reference proteome</keyword>
<evidence type="ECO:0000256" key="2">
    <source>
        <dbReference type="SAM" id="SignalP"/>
    </source>
</evidence>
<reference evidence="3 4" key="1">
    <citation type="submission" date="2019-12" db="EMBL/GenBank/DDBJ databases">
        <authorList>
            <person name="Huq M.A."/>
        </authorList>
    </citation>
    <scope>NUCLEOTIDE SEQUENCE [LARGE SCALE GENOMIC DNA]</scope>
    <source>
        <strain evidence="3 4">MAH-25</strain>
    </source>
</reference>
<dbReference type="AlphaFoldDB" id="A0A6N8IXY0"/>
<comment type="caution">
    <text evidence="3">The sequence shown here is derived from an EMBL/GenBank/DDBJ whole genome shotgun (WGS) entry which is preliminary data.</text>
</comment>
<protein>
    <submittedName>
        <fullName evidence="3">Tripartite tricarboxylate transporter substrate binding protein</fullName>
    </submittedName>
</protein>
<proteinExistence type="inferred from homology"/>
<dbReference type="Pfam" id="PF03401">
    <property type="entry name" value="TctC"/>
    <property type="match status" value="1"/>
</dbReference>
<feature type="chain" id="PRO_5027061829" evidence="2">
    <location>
        <begin position="32"/>
        <end position="332"/>
    </location>
</feature>
<dbReference type="Proteomes" id="UP000469385">
    <property type="component" value="Unassembled WGS sequence"/>
</dbReference>
<dbReference type="CDD" id="cd07012">
    <property type="entry name" value="PBP2_Bug_TTT"/>
    <property type="match status" value="1"/>
</dbReference>